<accession>A0AAE0T0D8</accession>
<name>A0AAE0T0D8_9BIVA</name>
<gene>
    <name evidence="1" type="ORF">CHS0354_011916</name>
</gene>
<dbReference type="AlphaFoldDB" id="A0AAE0T0D8"/>
<evidence type="ECO:0000313" key="2">
    <source>
        <dbReference type="Proteomes" id="UP001195483"/>
    </source>
</evidence>
<organism evidence="1 2">
    <name type="scientific">Potamilus streckersoni</name>
    <dbReference type="NCBI Taxonomy" id="2493646"/>
    <lineage>
        <taxon>Eukaryota</taxon>
        <taxon>Metazoa</taxon>
        <taxon>Spiralia</taxon>
        <taxon>Lophotrochozoa</taxon>
        <taxon>Mollusca</taxon>
        <taxon>Bivalvia</taxon>
        <taxon>Autobranchia</taxon>
        <taxon>Heteroconchia</taxon>
        <taxon>Palaeoheterodonta</taxon>
        <taxon>Unionida</taxon>
        <taxon>Unionoidea</taxon>
        <taxon>Unionidae</taxon>
        <taxon>Ambleminae</taxon>
        <taxon>Lampsilini</taxon>
        <taxon>Potamilus</taxon>
    </lineage>
</organism>
<proteinExistence type="predicted"/>
<keyword evidence="2" id="KW-1185">Reference proteome</keyword>
<evidence type="ECO:0000313" key="1">
    <source>
        <dbReference type="EMBL" id="KAK3601316.1"/>
    </source>
</evidence>
<reference evidence="1" key="2">
    <citation type="journal article" date="2021" name="Genome Biol. Evol.">
        <title>Developing a high-quality reference genome for a parasitic bivalve with doubly uniparental inheritance (Bivalvia: Unionida).</title>
        <authorList>
            <person name="Smith C.H."/>
        </authorList>
    </citation>
    <scope>NUCLEOTIDE SEQUENCE</scope>
    <source>
        <strain evidence="1">CHS0354</strain>
        <tissue evidence="1">Mantle</tissue>
    </source>
</reference>
<dbReference type="Proteomes" id="UP001195483">
    <property type="component" value="Unassembled WGS sequence"/>
</dbReference>
<reference evidence="1" key="1">
    <citation type="journal article" date="2021" name="Genome Biol. Evol.">
        <title>A High-Quality Reference Genome for a Parasitic Bivalve with Doubly Uniparental Inheritance (Bivalvia: Unionida).</title>
        <authorList>
            <person name="Smith C.H."/>
        </authorList>
    </citation>
    <scope>NUCLEOTIDE SEQUENCE</scope>
    <source>
        <strain evidence="1">CHS0354</strain>
    </source>
</reference>
<dbReference type="EMBL" id="JAEAOA010000734">
    <property type="protein sequence ID" value="KAK3601316.1"/>
    <property type="molecule type" value="Genomic_DNA"/>
</dbReference>
<reference evidence="1" key="3">
    <citation type="submission" date="2023-05" db="EMBL/GenBank/DDBJ databases">
        <authorList>
            <person name="Smith C.H."/>
        </authorList>
    </citation>
    <scope>NUCLEOTIDE SEQUENCE</scope>
    <source>
        <strain evidence="1">CHS0354</strain>
        <tissue evidence="1">Mantle</tissue>
    </source>
</reference>
<sequence>MKASMQFNIGSDETMKTSMHFNINNEIKKASIQFNTGIDEIMFESMRFNIIIDVITKAKMSTSIGCYEVMKQMSSSV</sequence>
<comment type="caution">
    <text evidence="1">The sequence shown here is derived from an EMBL/GenBank/DDBJ whole genome shotgun (WGS) entry which is preliminary data.</text>
</comment>
<protein>
    <submittedName>
        <fullName evidence="1">Uncharacterized protein</fullName>
    </submittedName>
</protein>